<dbReference type="SMART" id="SM00062">
    <property type="entry name" value="PBPb"/>
    <property type="match status" value="1"/>
</dbReference>
<accession>A0ABU5ZV96</accession>
<proteinExistence type="predicted"/>
<keyword evidence="9" id="KW-0407">Ion channel</keyword>
<keyword evidence="3 10" id="KW-0812">Transmembrane</keyword>
<evidence type="ECO:0000256" key="7">
    <source>
        <dbReference type="ARBA" id="ARBA00023170"/>
    </source>
</evidence>
<evidence type="ECO:0000256" key="8">
    <source>
        <dbReference type="ARBA" id="ARBA00023180"/>
    </source>
</evidence>
<evidence type="ECO:0000313" key="12">
    <source>
        <dbReference type="EMBL" id="MEB3345427.1"/>
    </source>
</evidence>
<dbReference type="RefSeq" id="WP_324179452.1">
    <property type="nucleotide sequence ID" value="NZ_BAABAW010000007.1"/>
</dbReference>
<feature type="transmembrane region" description="Helical" evidence="10">
    <location>
        <begin position="179"/>
        <end position="200"/>
    </location>
</feature>
<dbReference type="InterPro" id="IPR001638">
    <property type="entry name" value="Solute-binding_3/MltF_N"/>
</dbReference>
<evidence type="ECO:0000259" key="11">
    <source>
        <dbReference type="SMART" id="SM00062"/>
    </source>
</evidence>
<evidence type="ECO:0000256" key="4">
    <source>
        <dbReference type="ARBA" id="ARBA00022989"/>
    </source>
</evidence>
<protein>
    <submittedName>
        <fullName evidence="12">Transporter substrate-binding domain-containing protein</fullName>
    </submittedName>
</protein>
<evidence type="ECO:0000256" key="2">
    <source>
        <dbReference type="ARBA" id="ARBA00022448"/>
    </source>
</evidence>
<keyword evidence="5" id="KW-0406">Ion transport</keyword>
<evidence type="ECO:0000256" key="1">
    <source>
        <dbReference type="ARBA" id="ARBA00004141"/>
    </source>
</evidence>
<evidence type="ECO:0000256" key="9">
    <source>
        <dbReference type="ARBA" id="ARBA00023303"/>
    </source>
</evidence>
<dbReference type="PRINTS" id="PR00169">
    <property type="entry name" value="KCHANNEL"/>
</dbReference>
<gene>
    <name evidence="12" type="ORF">U6A24_08160</name>
</gene>
<evidence type="ECO:0000313" key="13">
    <source>
        <dbReference type="Proteomes" id="UP001327027"/>
    </source>
</evidence>
<organism evidence="12 13">
    <name type="scientific">Aquimarina gracilis</name>
    <dbReference type="NCBI Taxonomy" id="874422"/>
    <lineage>
        <taxon>Bacteria</taxon>
        <taxon>Pseudomonadati</taxon>
        <taxon>Bacteroidota</taxon>
        <taxon>Flavobacteriia</taxon>
        <taxon>Flavobacteriales</taxon>
        <taxon>Flavobacteriaceae</taxon>
        <taxon>Aquimarina</taxon>
    </lineage>
</organism>
<feature type="domain" description="Solute-binding protein family 3/N-terminal" evidence="11">
    <location>
        <begin position="35"/>
        <end position="367"/>
    </location>
</feature>
<keyword evidence="6 10" id="KW-0472">Membrane</keyword>
<feature type="transmembrane region" description="Helical" evidence="10">
    <location>
        <begin position="146"/>
        <end position="167"/>
    </location>
</feature>
<comment type="caution">
    <text evidence="12">The sequence shown here is derived from an EMBL/GenBank/DDBJ whole genome shotgun (WGS) entry which is preliminary data.</text>
</comment>
<dbReference type="Pfam" id="PF00497">
    <property type="entry name" value="SBP_bac_3"/>
    <property type="match status" value="1"/>
</dbReference>
<reference evidence="12 13" key="1">
    <citation type="journal article" date="2013" name="Int. J. Syst. Evol. Microbiol.">
        <title>Aquimarina gracilis sp. nov., isolated from the gut microflora of a mussel, Mytilus coruscus, and emended description of Aquimarina spongiae.</title>
        <authorList>
            <person name="Park S.C."/>
            <person name="Choe H.N."/>
            <person name="Baik K.S."/>
            <person name="Seong C.N."/>
        </authorList>
    </citation>
    <scope>NUCLEOTIDE SEQUENCE [LARGE SCALE GENOMIC DNA]</scope>
    <source>
        <strain evidence="12 13">PSC32</strain>
    </source>
</reference>
<keyword evidence="13" id="KW-1185">Reference proteome</keyword>
<dbReference type="Gene3D" id="3.40.190.10">
    <property type="entry name" value="Periplasmic binding protein-like II"/>
    <property type="match status" value="2"/>
</dbReference>
<dbReference type="Proteomes" id="UP001327027">
    <property type="component" value="Unassembled WGS sequence"/>
</dbReference>
<name>A0ABU5ZV96_9FLAO</name>
<comment type="subcellular location">
    <subcellularLocation>
        <location evidence="1">Membrane</location>
        <topology evidence="1">Multi-pass membrane protein</topology>
    </subcellularLocation>
</comment>
<sequence>MNSVNISIKVKVRLLLFLIMMILDVDAQASFVKDTLLVGVHQDPPFIIKNYEGEFEGLSIDLWDHIANEIDVKYRYVEYSDEVGIVRALDYKELDISINPLGNSPQRIDKFAVSQPFYISSIGIAVTTLSRSQFQIFVDNFFSRDFLNIILLLLLILLSFGTILWFVEHKQNKHQFRPGVLGLFDGLWWAAVTMTTVGYGDKSPKSNVGKTIAIIWMFTAVIIISSFTATIASTLTVNTLDAKITGLEDLKAIKKIGIVGASEGEDFMLQHEMIPYQVYKTPLQALRALARKDINVMIHDKTSIEYLLQTNQLGSKATLLPLTFNRQYRSFIMPKSHSHFDEVNKFLIAHIQDLSWNAILQKYNLDQD</sequence>
<dbReference type="PANTHER" id="PTHR18966">
    <property type="entry name" value="IONOTROPIC GLUTAMATE RECEPTOR"/>
    <property type="match status" value="1"/>
</dbReference>
<feature type="transmembrane region" description="Helical" evidence="10">
    <location>
        <begin position="212"/>
        <end position="237"/>
    </location>
</feature>
<keyword evidence="7" id="KW-0675">Receptor</keyword>
<dbReference type="InterPro" id="IPR001320">
    <property type="entry name" value="Iontro_rcpt_C"/>
</dbReference>
<dbReference type="Pfam" id="PF00060">
    <property type="entry name" value="Lig_chan"/>
    <property type="match status" value="1"/>
</dbReference>
<keyword evidence="8" id="KW-0325">Glycoprotein</keyword>
<evidence type="ECO:0000256" key="3">
    <source>
        <dbReference type="ARBA" id="ARBA00022692"/>
    </source>
</evidence>
<dbReference type="Gene3D" id="1.10.287.70">
    <property type="match status" value="1"/>
</dbReference>
<keyword evidence="4 10" id="KW-1133">Transmembrane helix</keyword>
<evidence type="ECO:0000256" key="6">
    <source>
        <dbReference type="ARBA" id="ARBA00023136"/>
    </source>
</evidence>
<dbReference type="InterPro" id="IPR015683">
    <property type="entry name" value="Ionotropic_Glu_rcpt"/>
</dbReference>
<dbReference type="SUPFAM" id="SSF53850">
    <property type="entry name" value="Periplasmic binding protein-like II"/>
    <property type="match status" value="1"/>
</dbReference>
<dbReference type="SUPFAM" id="SSF81324">
    <property type="entry name" value="Voltage-gated potassium channels"/>
    <property type="match status" value="1"/>
</dbReference>
<keyword evidence="2" id="KW-0813">Transport</keyword>
<evidence type="ECO:0000256" key="5">
    <source>
        <dbReference type="ARBA" id="ARBA00023065"/>
    </source>
</evidence>
<evidence type="ECO:0000256" key="10">
    <source>
        <dbReference type="SAM" id="Phobius"/>
    </source>
</evidence>
<dbReference type="EMBL" id="JAYKLX010000003">
    <property type="protein sequence ID" value="MEB3345427.1"/>
    <property type="molecule type" value="Genomic_DNA"/>
</dbReference>